<dbReference type="ESTHER" id="aspcl-a1ck23">
    <property type="family name" value="Fungal_carboxylesterase_lipase"/>
</dbReference>
<keyword evidence="5" id="KW-0732">Signal</keyword>
<dbReference type="InterPro" id="IPR019826">
    <property type="entry name" value="Carboxylesterase_B_AS"/>
</dbReference>
<organism evidence="7 8">
    <name type="scientific">Aspergillus clavatus (strain ATCC 1007 / CBS 513.65 / DSM 816 / NCTC 3887 / NRRL 1 / QM 1276 / 107)</name>
    <dbReference type="NCBI Taxonomy" id="344612"/>
    <lineage>
        <taxon>Eukaryota</taxon>
        <taxon>Fungi</taxon>
        <taxon>Dikarya</taxon>
        <taxon>Ascomycota</taxon>
        <taxon>Pezizomycotina</taxon>
        <taxon>Eurotiomycetes</taxon>
        <taxon>Eurotiomycetidae</taxon>
        <taxon>Eurotiales</taxon>
        <taxon>Aspergillaceae</taxon>
        <taxon>Aspergillus</taxon>
        <taxon>Aspergillus subgen. Fumigati</taxon>
    </lineage>
</organism>
<dbReference type="Proteomes" id="UP000006701">
    <property type="component" value="Unassembled WGS sequence"/>
</dbReference>
<dbReference type="FunFam" id="3.40.50.1820:FF:000342">
    <property type="entry name" value="Carboxylic ester hydrolase"/>
    <property type="match status" value="1"/>
</dbReference>
<evidence type="ECO:0000313" key="7">
    <source>
        <dbReference type="EMBL" id="EAW09497.1"/>
    </source>
</evidence>
<accession>A1CK23</accession>
<reference evidence="7 8" key="1">
    <citation type="journal article" date="2008" name="PLoS Genet.">
        <title>Genomic islands in the pathogenic filamentous fungus Aspergillus fumigatus.</title>
        <authorList>
            <person name="Fedorova N.D."/>
            <person name="Khaldi N."/>
            <person name="Joardar V.S."/>
            <person name="Maiti R."/>
            <person name="Amedeo P."/>
            <person name="Anderson M.J."/>
            <person name="Crabtree J."/>
            <person name="Silva J.C."/>
            <person name="Badger J.H."/>
            <person name="Albarraq A."/>
            <person name="Angiuoli S."/>
            <person name="Bussey H."/>
            <person name="Bowyer P."/>
            <person name="Cotty P.J."/>
            <person name="Dyer P.S."/>
            <person name="Egan A."/>
            <person name="Galens K."/>
            <person name="Fraser-Liggett C.M."/>
            <person name="Haas B.J."/>
            <person name="Inman J.M."/>
            <person name="Kent R."/>
            <person name="Lemieux S."/>
            <person name="Malavazi I."/>
            <person name="Orvis J."/>
            <person name="Roemer T."/>
            <person name="Ronning C.M."/>
            <person name="Sundaram J.P."/>
            <person name="Sutton G."/>
            <person name="Turner G."/>
            <person name="Venter J.C."/>
            <person name="White O.R."/>
            <person name="Whitty B.R."/>
            <person name="Youngman P."/>
            <person name="Wolfe K.H."/>
            <person name="Goldman G.H."/>
            <person name="Wortman J.R."/>
            <person name="Jiang B."/>
            <person name="Denning D.W."/>
            <person name="Nierman W.C."/>
        </authorList>
    </citation>
    <scope>NUCLEOTIDE SEQUENCE [LARGE SCALE GENOMIC DNA]</scope>
    <source>
        <strain evidence="8">ATCC 1007 / CBS 513.65 / DSM 816 / NCTC 3887 / NRRL 1</strain>
    </source>
</reference>
<dbReference type="PROSITE" id="PS00122">
    <property type="entry name" value="CARBOXYLESTERASE_B_1"/>
    <property type="match status" value="1"/>
</dbReference>
<dbReference type="Gene3D" id="3.40.50.1820">
    <property type="entry name" value="alpha/beta hydrolase"/>
    <property type="match status" value="1"/>
</dbReference>
<feature type="domain" description="Carboxylesterase type B" evidence="6">
    <location>
        <begin position="170"/>
        <end position="655"/>
    </location>
</feature>
<dbReference type="Pfam" id="PF00135">
    <property type="entry name" value="COesterase"/>
    <property type="match status" value="1"/>
</dbReference>
<dbReference type="GeneID" id="4702920"/>
<dbReference type="HOGENOM" id="CLU_006586_8_1_1"/>
<dbReference type="InterPro" id="IPR002018">
    <property type="entry name" value="CarbesteraseB"/>
</dbReference>
<dbReference type="EC" id="3.1.1.-" evidence="3"/>
<dbReference type="PANTHER" id="PTHR43142:SF3">
    <property type="entry name" value="PUTATIVE (AFU_ORTHOLOGUE AFUA_3G09070)-RELATED"/>
    <property type="match status" value="1"/>
</dbReference>
<sequence length="686" mass="74748">MRSLILGALVPTVLGLASHHVLLSNDRTSLTFLYQNNLNASDETNHIGAILLDPMKQHDVRDACQEIGESLISYSSVDSHKDDFRKLFSWLSHSNKTKPNAHFYVREGLLAVSPDSDDFVLSSFPLRNAELPVLCTQTGNASVAEDTASHTKELRVMSEGNSYIGFRDQKSFRFLGIPYADPPQRFRNTTLYSRKAKTIHATNYGPPCAQNGGGSEDCLYLNIQTPYIPKQGLREGLKPVIFWIHGGGFTGGSGADVLTDGGNLASREDLVVVTFNYRLSTLGFLAIPGTDLRGNYGIADQILALEWTVKNIAQFGGDPGRITIIGESAGAGSVRVLLGSAPASGKFQGAIAMSNLGGGVGLGLDGDDATTYSSYPTIDESYKRVGPQIFSELGCNPGSLPEQIACLKKVPASALVESQTVARYVVQDGYYVTTSELNLIQKDVTTSNVTVMFGIVAHDGASFSTYPTTPVKSQLEGIQVGLAISEKHAQRIIDSGLFPYHDTGNVTLDSFNVSQRVATDLRFRCIDQATVFAGAVSGVFREAYYYQLQRSSGGYDPNNLGGPADTPQRPRGDPDLPYFRLHGAHLPWLFGTLAALRDPLDLFSMQLTSAYFAEFVRSGQPNPAPEYLKARGYQQTLDAINSFDKWEPVSHSEGPIQLLDFPSDRAPFQDLAQCEFLGYPITYYFK</sequence>
<evidence type="ECO:0000256" key="2">
    <source>
        <dbReference type="ARBA" id="ARBA00022801"/>
    </source>
</evidence>
<dbReference type="AlphaFoldDB" id="A1CK23"/>
<feature type="chain" id="PRO_5013288412" description="Carboxylic ester hydrolase" evidence="5">
    <location>
        <begin position="16"/>
        <end position="686"/>
    </location>
</feature>
<dbReference type="OMA" id="WTIKNIA"/>
<evidence type="ECO:0000259" key="6">
    <source>
        <dbReference type="Pfam" id="PF00135"/>
    </source>
</evidence>
<proteinExistence type="inferred from homology"/>
<dbReference type="OrthoDB" id="408631at2759"/>
<gene>
    <name evidence="7" type="ORF">ACLA_037020</name>
</gene>
<comment type="similarity">
    <text evidence="1 3">Belongs to the type-B carboxylesterase/lipase family.</text>
</comment>
<feature type="region of interest" description="Disordered" evidence="4">
    <location>
        <begin position="556"/>
        <end position="575"/>
    </location>
</feature>
<evidence type="ECO:0000256" key="5">
    <source>
        <dbReference type="SAM" id="SignalP"/>
    </source>
</evidence>
<evidence type="ECO:0000256" key="1">
    <source>
        <dbReference type="ARBA" id="ARBA00005964"/>
    </source>
</evidence>
<dbReference type="GO" id="GO:0016787">
    <property type="term" value="F:hydrolase activity"/>
    <property type="evidence" value="ECO:0007669"/>
    <property type="project" value="UniProtKB-KW"/>
</dbReference>
<dbReference type="EMBL" id="DS027056">
    <property type="protein sequence ID" value="EAW09497.1"/>
    <property type="molecule type" value="Genomic_DNA"/>
</dbReference>
<protein>
    <recommendedName>
        <fullName evidence="3">Carboxylic ester hydrolase</fullName>
        <ecNumber evidence="3">3.1.1.-</ecNumber>
    </recommendedName>
</protein>
<keyword evidence="8" id="KW-1185">Reference proteome</keyword>
<evidence type="ECO:0000313" key="8">
    <source>
        <dbReference type="Proteomes" id="UP000006701"/>
    </source>
</evidence>
<name>A1CK23_ASPCL</name>
<dbReference type="KEGG" id="act:ACLA_037020"/>
<feature type="signal peptide" evidence="5">
    <location>
        <begin position="1"/>
        <end position="15"/>
    </location>
</feature>
<evidence type="ECO:0000256" key="3">
    <source>
        <dbReference type="RuleBase" id="RU361235"/>
    </source>
</evidence>
<dbReference type="eggNOG" id="KOG4389">
    <property type="taxonomic scope" value="Eukaryota"/>
</dbReference>
<dbReference type="VEuPathDB" id="FungiDB:ACLA_037020"/>
<dbReference type="InterPro" id="IPR029058">
    <property type="entry name" value="AB_hydrolase_fold"/>
</dbReference>
<evidence type="ECO:0000256" key="4">
    <source>
        <dbReference type="SAM" id="MobiDB-lite"/>
    </source>
</evidence>
<dbReference type="PANTHER" id="PTHR43142">
    <property type="entry name" value="CARBOXYLIC ESTER HYDROLASE"/>
    <property type="match status" value="1"/>
</dbReference>
<dbReference type="SUPFAM" id="SSF53474">
    <property type="entry name" value="alpha/beta-Hydrolases"/>
    <property type="match status" value="1"/>
</dbReference>
<keyword evidence="2 3" id="KW-0378">Hydrolase</keyword>
<dbReference type="RefSeq" id="XP_001270923.1">
    <property type="nucleotide sequence ID" value="XM_001270922.1"/>
</dbReference>